<dbReference type="InterPro" id="IPR008040">
    <property type="entry name" value="Hydant_A_N"/>
</dbReference>
<dbReference type="Proteomes" id="UP000324758">
    <property type="component" value="Unassembled WGS sequence"/>
</dbReference>
<keyword evidence="5" id="KW-1185">Reference proteome</keyword>
<reference evidence="4 5" key="1">
    <citation type="submission" date="2019-08" db="EMBL/GenBank/DDBJ databases">
        <title>Bradyrhizobium hipponensis sp. nov., a rhizobium isolated from a Lupinus angustifolius root nodule in Tunisia.</title>
        <authorList>
            <person name="Off K."/>
            <person name="Rejili M."/>
            <person name="Mars M."/>
            <person name="Brachmann A."/>
            <person name="Marin M."/>
        </authorList>
    </citation>
    <scope>NUCLEOTIDE SEQUENCE [LARGE SCALE GENOMIC DNA]</scope>
    <source>
        <strain evidence="4 5">CTAW71</strain>
    </source>
</reference>
<protein>
    <submittedName>
        <fullName evidence="4">Hydantoinase/oxoprolinase family protein</fullName>
    </submittedName>
</protein>
<dbReference type="InterPro" id="IPR049517">
    <property type="entry name" value="ACX-like_C"/>
</dbReference>
<feature type="domain" description="Acetophenone carboxylase-like C-terminal" evidence="3">
    <location>
        <begin position="523"/>
        <end position="690"/>
    </location>
</feature>
<evidence type="ECO:0000259" key="1">
    <source>
        <dbReference type="Pfam" id="PF01968"/>
    </source>
</evidence>
<dbReference type="GO" id="GO:0005829">
    <property type="term" value="C:cytosol"/>
    <property type="evidence" value="ECO:0007669"/>
    <property type="project" value="TreeGrafter"/>
</dbReference>
<dbReference type="InterPro" id="IPR043129">
    <property type="entry name" value="ATPase_NBD"/>
</dbReference>
<feature type="domain" description="Hydantoinase/oxoprolinase N-terminal" evidence="2">
    <location>
        <begin position="13"/>
        <end position="190"/>
    </location>
</feature>
<dbReference type="GO" id="GO:0017168">
    <property type="term" value="F:5-oxoprolinase (ATP-hydrolyzing) activity"/>
    <property type="evidence" value="ECO:0007669"/>
    <property type="project" value="TreeGrafter"/>
</dbReference>
<evidence type="ECO:0000259" key="3">
    <source>
        <dbReference type="Pfam" id="PF19278"/>
    </source>
</evidence>
<evidence type="ECO:0000259" key="2">
    <source>
        <dbReference type="Pfam" id="PF05378"/>
    </source>
</evidence>
<dbReference type="Pfam" id="PF01968">
    <property type="entry name" value="Hydantoinase_A"/>
    <property type="match status" value="1"/>
</dbReference>
<dbReference type="RefSeq" id="WP_148774696.1">
    <property type="nucleotide sequence ID" value="NZ_VSSS01000037.1"/>
</dbReference>
<accession>A0A5D3K8V9</accession>
<comment type="caution">
    <text evidence="4">The sequence shown here is derived from an EMBL/GenBank/DDBJ whole genome shotgun (WGS) entry which is preliminary data.</text>
</comment>
<name>A0A5D3K8V9_9BRAD</name>
<dbReference type="Pfam" id="PF19278">
    <property type="entry name" value="Hydant_A_C"/>
    <property type="match status" value="1"/>
</dbReference>
<dbReference type="EMBL" id="VSSS01000037">
    <property type="protein sequence ID" value="TYL92556.1"/>
    <property type="molecule type" value="Genomic_DNA"/>
</dbReference>
<dbReference type="InterPro" id="IPR002821">
    <property type="entry name" value="Hydantoinase_A"/>
</dbReference>
<feature type="domain" description="Hydantoinase A/oxoprolinase" evidence="1">
    <location>
        <begin position="211"/>
        <end position="504"/>
    </location>
</feature>
<dbReference type="PANTHER" id="PTHR11365:SF23">
    <property type="entry name" value="HYPOTHETICAL 5-OXOPROLINASE (EUROFUNG)-RELATED"/>
    <property type="match status" value="1"/>
</dbReference>
<organism evidence="4 5">
    <name type="scientific">Bradyrhizobium rifense</name>
    <dbReference type="NCBI Taxonomy" id="515499"/>
    <lineage>
        <taxon>Bacteria</taxon>
        <taxon>Pseudomonadati</taxon>
        <taxon>Pseudomonadota</taxon>
        <taxon>Alphaproteobacteria</taxon>
        <taxon>Hyphomicrobiales</taxon>
        <taxon>Nitrobacteraceae</taxon>
        <taxon>Bradyrhizobium</taxon>
    </lineage>
</organism>
<evidence type="ECO:0000313" key="4">
    <source>
        <dbReference type="EMBL" id="TYL92556.1"/>
    </source>
</evidence>
<dbReference type="SUPFAM" id="SSF53067">
    <property type="entry name" value="Actin-like ATPase domain"/>
    <property type="match status" value="1"/>
</dbReference>
<evidence type="ECO:0000313" key="5">
    <source>
        <dbReference type="Proteomes" id="UP000324758"/>
    </source>
</evidence>
<proteinExistence type="predicted"/>
<sequence>MNNVGSETRKVRTGVDVGGTFTDLVLVDQNTGKIFLGKRLTTHADPSRAILGGLERIAKESGRSIESVDDLVHGTTLVTNTIIERRGAKVGLLTTRGFRDSLELGKEIRHDRHDLFLRRPEPLVCRRLRQEAGERINAAGEILLELEEASVRAAAQEFKASDVEAIAVCFLHSYANAVHEQRAKQILQSELPGVPITLSHEISPEIREYERANTACANAYVQPMMNRYLTRLDSRLREAGFAGSLSLMLSGGGLTRIEAAEAQPIHLIESGPAAGATAAAFYSRITQIPDLISFDMGGTTAKMCLIEAGQPERSNQFEAARVSRFQKGSGLPLKIPVIDLIEIGAGGGSIARIDQMGLLKVGPQSAGSEPGPVCYGRGGRRPTVTDADLVLGYLSPTYFLGGEMELDMDAVQRALHEHVAEPLNIDVLQAAIGIRRIVDENMAAATRMYIAEKGRDPRQYALLAFGGAGPVHAHSLAKLLGVKRVVVPLGAGVMSALGFLVAAPAINLARSYAGRVAELDWQRVNALLEAMEQEASRFLTRSGIASEAIGFRRCVDMRHLGQGFEIPVDVPDGILDARTADTLAGSFRNAYEMRFGRSIAGIAIEALTWRLAAVGPAPEVSLQFSVSDRAEAGPHKGSRMVYFPETGFVTADVLDRYRLGPGMRFEGPAVVEERESTTIIGPHCKAEVDASLNLIIELAEVPRQRSDAPGEPAPLTVKIKEVSRV</sequence>
<dbReference type="Pfam" id="PF05378">
    <property type="entry name" value="Hydant_A_N"/>
    <property type="match status" value="1"/>
</dbReference>
<dbReference type="GO" id="GO:0006749">
    <property type="term" value="P:glutathione metabolic process"/>
    <property type="evidence" value="ECO:0007669"/>
    <property type="project" value="TreeGrafter"/>
</dbReference>
<dbReference type="OrthoDB" id="9759608at2"/>
<dbReference type="PANTHER" id="PTHR11365">
    <property type="entry name" value="5-OXOPROLINASE RELATED"/>
    <property type="match status" value="1"/>
</dbReference>
<dbReference type="InterPro" id="IPR045079">
    <property type="entry name" value="Oxoprolinase-like"/>
</dbReference>
<dbReference type="AlphaFoldDB" id="A0A5D3K8V9"/>
<gene>
    <name evidence="4" type="ORF">FXB40_24200</name>
</gene>